<keyword evidence="1" id="KW-0812">Transmembrane</keyword>
<proteinExistence type="predicted"/>
<dbReference type="EMBL" id="HACA01030565">
    <property type="protein sequence ID" value="CDW47926.1"/>
    <property type="molecule type" value="Transcribed_RNA"/>
</dbReference>
<reference evidence="2" key="1">
    <citation type="submission" date="2014-05" db="EMBL/GenBank/DDBJ databases">
        <authorList>
            <person name="Chronopoulou M."/>
        </authorList>
    </citation>
    <scope>NUCLEOTIDE SEQUENCE</scope>
    <source>
        <tissue evidence="2">Whole organism</tissue>
    </source>
</reference>
<feature type="transmembrane region" description="Helical" evidence="1">
    <location>
        <begin position="60"/>
        <end position="78"/>
    </location>
</feature>
<keyword evidence="1" id="KW-1133">Transmembrane helix</keyword>
<evidence type="ECO:0000256" key="1">
    <source>
        <dbReference type="SAM" id="Phobius"/>
    </source>
</evidence>
<feature type="transmembrane region" description="Helical" evidence="1">
    <location>
        <begin position="21"/>
        <end position="40"/>
    </location>
</feature>
<evidence type="ECO:0000313" key="2">
    <source>
        <dbReference type="EMBL" id="CDW47926.1"/>
    </source>
</evidence>
<sequence length="125" mass="14081">MNKHGFNKTVSRRISIYPDAPLKRSIQIILIHFIYIIFIYSDSSFNGHESWCSLNVRGFVALLILLCLGITIGSLLNVSKRKKASGKRLSFQHILDHKEVEITDIAHYSANACLSIHVSCSISHV</sequence>
<protein>
    <recommendedName>
        <fullName evidence="3">Transmembrane protein</fullName>
    </recommendedName>
</protein>
<name>A0A0K2VDE4_LEPSM</name>
<evidence type="ECO:0008006" key="3">
    <source>
        <dbReference type="Google" id="ProtNLM"/>
    </source>
</evidence>
<organism evidence="2">
    <name type="scientific">Lepeophtheirus salmonis</name>
    <name type="common">Salmon louse</name>
    <name type="synonym">Caligus salmonis</name>
    <dbReference type="NCBI Taxonomy" id="72036"/>
    <lineage>
        <taxon>Eukaryota</taxon>
        <taxon>Metazoa</taxon>
        <taxon>Ecdysozoa</taxon>
        <taxon>Arthropoda</taxon>
        <taxon>Crustacea</taxon>
        <taxon>Multicrustacea</taxon>
        <taxon>Hexanauplia</taxon>
        <taxon>Copepoda</taxon>
        <taxon>Siphonostomatoida</taxon>
        <taxon>Caligidae</taxon>
        <taxon>Lepeophtheirus</taxon>
    </lineage>
</organism>
<accession>A0A0K2VDE4</accession>
<dbReference type="AlphaFoldDB" id="A0A0K2VDE4"/>
<keyword evidence="1" id="KW-0472">Membrane</keyword>